<accession>A0AAJ0ATU6</accession>
<evidence type="ECO:0000313" key="1">
    <source>
        <dbReference type="EMBL" id="KAK1688039.1"/>
    </source>
</evidence>
<dbReference type="Proteomes" id="UP001224890">
    <property type="component" value="Unassembled WGS sequence"/>
</dbReference>
<dbReference type="EMBL" id="JAHMHR010000013">
    <property type="protein sequence ID" value="KAK1688039.1"/>
    <property type="molecule type" value="Genomic_DNA"/>
</dbReference>
<gene>
    <name evidence="1" type="ORF">BDP55DRAFT_658439</name>
</gene>
<sequence>MANVKITVKNQSERAQQFLILNEKPTYSESVGRAWTTVWGCSPGTPGRHGTARFSVEEHYYAVCGMTPEALQTNLIVNTSDFDKVNLGTGQEKGSLETLEIQDGGVAFEKGDKRDLDKDGSFGIDITAYDSREYENVFCGLGMKSPTPGEDQEVIPVSVWRPDSNQRYQITPKRIYYISTGHFIPGTVIDLVQLGRAVTIDFAGKKETVATVIYNTESDFLPVKYSFDN</sequence>
<evidence type="ECO:0000313" key="2">
    <source>
        <dbReference type="Proteomes" id="UP001224890"/>
    </source>
</evidence>
<dbReference type="GeneID" id="85459005"/>
<organism evidence="1 2">
    <name type="scientific">Colletotrichum godetiae</name>
    <dbReference type="NCBI Taxonomy" id="1209918"/>
    <lineage>
        <taxon>Eukaryota</taxon>
        <taxon>Fungi</taxon>
        <taxon>Dikarya</taxon>
        <taxon>Ascomycota</taxon>
        <taxon>Pezizomycotina</taxon>
        <taxon>Sordariomycetes</taxon>
        <taxon>Hypocreomycetidae</taxon>
        <taxon>Glomerellales</taxon>
        <taxon>Glomerellaceae</taxon>
        <taxon>Colletotrichum</taxon>
        <taxon>Colletotrichum acutatum species complex</taxon>
    </lineage>
</organism>
<name>A0AAJ0ATU6_9PEZI</name>
<comment type="caution">
    <text evidence="1">The sequence shown here is derived from an EMBL/GenBank/DDBJ whole genome shotgun (WGS) entry which is preliminary data.</text>
</comment>
<dbReference type="AlphaFoldDB" id="A0AAJ0ATU6"/>
<reference evidence="1" key="1">
    <citation type="submission" date="2021-06" db="EMBL/GenBank/DDBJ databases">
        <title>Comparative genomics, transcriptomics and evolutionary studies reveal genomic signatures of adaptation to plant cell wall in hemibiotrophic fungi.</title>
        <authorList>
            <consortium name="DOE Joint Genome Institute"/>
            <person name="Baroncelli R."/>
            <person name="Diaz J.F."/>
            <person name="Benocci T."/>
            <person name="Peng M."/>
            <person name="Battaglia E."/>
            <person name="Haridas S."/>
            <person name="Andreopoulos W."/>
            <person name="Labutti K."/>
            <person name="Pangilinan J."/>
            <person name="Floch G.L."/>
            <person name="Makela M.R."/>
            <person name="Henrissat B."/>
            <person name="Grigoriev I.V."/>
            <person name="Crouch J.A."/>
            <person name="De Vries R.P."/>
            <person name="Sukno S.A."/>
            <person name="Thon M.R."/>
        </authorList>
    </citation>
    <scope>NUCLEOTIDE SEQUENCE</scope>
    <source>
        <strain evidence="1">CBS 193.32</strain>
    </source>
</reference>
<proteinExistence type="predicted"/>
<dbReference type="RefSeq" id="XP_060431734.1">
    <property type="nucleotide sequence ID" value="XM_060574479.1"/>
</dbReference>
<protein>
    <submittedName>
        <fullName evidence="1">Uncharacterized protein</fullName>
    </submittedName>
</protein>
<keyword evidence="2" id="KW-1185">Reference proteome</keyword>